<feature type="binding site" evidence="3">
    <location>
        <position position="30"/>
    </location>
    <ligand>
        <name>Fe cation</name>
        <dbReference type="ChEBI" id="CHEBI:24875"/>
    </ligand>
</feature>
<comment type="caution">
    <text evidence="5">The sequence shown here is derived from an EMBL/GenBank/DDBJ whole genome shotgun (WGS) entry which is preliminary data.</text>
</comment>
<feature type="domain" description="Ferritin/DPS" evidence="4">
    <location>
        <begin position="21"/>
        <end position="162"/>
    </location>
</feature>
<dbReference type="NCBIfam" id="NF040955">
    <property type="entry name" value="Arch_DPS"/>
    <property type="match status" value="1"/>
</dbReference>
<evidence type="ECO:0000256" key="3">
    <source>
        <dbReference type="PIRSR" id="PIRSR018063-50"/>
    </source>
</evidence>
<sequence length="188" mass="20757">MKTVAIEMVEKAGVNVAQLLDLLVRNAAAELTTYYYYTILRVNLIGMEGEGLKQIAEDARIEDRNHFEALVPRIYELGGKLPASMVDFHNISACPPAALPADPTDMKAMLQVLLAAEQCAVRGYTQVCNLTFGKDHRTYDLALAILHEEIEHEAWFSEFLGNGPSGHYSREGRPNSPYVGKFLTAGQG</sequence>
<feature type="binding site" evidence="3">
    <location>
        <position position="66"/>
    </location>
    <ligand>
        <name>Fe cation</name>
        <dbReference type="ChEBI" id="CHEBI:24875"/>
    </ligand>
</feature>
<dbReference type="InterPro" id="IPR009078">
    <property type="entry name" value="Ferritin-like_SF"/>
</dbReference>
<dbReference type="GO" id="GO:0004322">
    <property type="term" value="F:ferroxidase activity"/>
    <property type="evidence" value="ECO:0007669"/>
    <property type="project" value="TreeGrafter"/>
</dbReference>
<dbReference type="PANTHER" id="PTHR30295">
    <property type="entry name" value="BACTERIOFERRITIN"/>
    <property type="match status" value="1"/>
</dbReference>
<evidence type="ECO:0000256" key="2">
    <source>
        <dbReference type="ARBA" id="ARBA00023004"/>
    </source>
</evidence>
<dbReference type="Pfam" id="PF00210">
    <property type="entry name" value="Ferritin"/>
    <property type="match status" value="1"/>
</dbReference>
<keyword evidence="2 3" id="KW-0408">Iron</keyword>
<reference evidence="5" key="2">
    <citation type="submission" date="2022-10" db="EMBL/GenBank/DDBJ databases">
        <authorList>
            <person name="Trinh H.N."/>
        </authorList>
    </citation>
    <scope>NUCLEOTIDE SEQUENCE</scope>
    <source>
        <strain evidence="5">RN2-1</strain>
    </source>
</reference>
<dbReference type="InterPro" id="IPR008331">
    <property type="entry name" value="Ferritin_DPS_dom"/>
</dbReference>
<gene>
    <name evidence="5" type="primary">dps</name>
    <name evidence="5" type="ORF">OL599_08000</name>
</gene>
<dbReference type="Proteomes" id="UP001165679">
    <property type="component" value="Unassembled WGS sequence"/>
</dbReference>
<dbReference type="EMBL" id="JAPDNT010000004">
    <property type="protein sequence ID" value="MCW3474525.1"/>
    <property type="molecule type" value="Genomic_DNA"/>
</dbReference>
<dbReference type="NCBIfam" id="NF009990">
    <property type="entry name" value="PRK13456.1"/>
    <property type="match status" value="1"/>
</dbReference>
<dbReference type="AlphaFoldDB" id="A0AA41YKY8"/>
<dbReference type="SUPFAM" id="SSF47240">
    <property type="entry name" value="Ferritin-like"/>
    <property type="match status" value="1"/>
</dbReference>
<organism evidence="5 6">
    <name type="scientific">Limobrevibacterium gyesilva</name>
    <dbReference type="NCBI Taxonomy" id="2991712"/>
    <lineage>
        <taxon>Bacteria</taxon>
        <taxon>Pseudomonadati</taxon>
        <taxon>Pseudomonadota</taxon>
        <taxon>Alphaproteobacteria</taxon>
        <taxon>Acetobacterales</taxon>
        <taxon>Acetobacteraceae</taxon>
        <taxon>Limobrevibacterium</taxon>
    </lineage>
</organism>
<evidence type="ECO:0000259" key="4">
    <source>
        <dbReference type="Pfam" id="PF00210"/>
    </source>
</evidence>
<protein>
    <submittedName>
        <fullName evidence="5">DNA protection during starvation protein</fullName>
        <ecNumber evidence="5">1.16.-.-</ecNumber>
    </submittedName>
</protein>
<name>A0AA41YKY8_9PROT</name>
<dbReference type="GO" id="GO:0005829">
    <property type="term" value="C:cytosol"/>
    <property type="evidence" value="ECO:0007669"/>
    <property type="project" value="TreeGrafter"/>
</dbReference>
<dbReference type="InterPro" id="IPR033921">
    <property type="entry name" value="DPSL_diiron-bd_dom"/>
</dbReference>
<keyword evidence="6" id="KW-1185">Reference proteome</keyword>
<dbReference type="InterPro" id="IPR014490">
    <property type="entry name" value="Dps-like"/>
</dbReference>
<dbReference type="InterPro" id="IPR053475">
    <property type="entry name" value="DPS"/>
</dbReference>
<evidence type="ECO:0000313" key="6">
    <source>
        <dbReference type="Proteomes" id="UP001165679"/>
    </source>
</evidence>
<dbReference type="PANTHER" id="PTHR30295:SF1">
    <property type="entry name" value="DNA PROTECTION DURING STARVATION PROTEIN"/>
    <property type="match status" value="1"/>
</dbReference>
<evidence type="ECO:0000256" key="1">
    <source>
        <dbReference type="ARBA" id="ARBA00022434"/>
    </source>
</evidence>
<keyword evidence="5" id="KW-0560">Oxidoreductase</keyword>
<dbReference type="RefSeq" id="WP_264713167.1">
    <property type="nucleotide sequence ID" value="NZ_JAPDNT010000004.1"/>
</dbReference>
<dbReference type="Gene3D" id="1.20.1260.10">
    <property type="match status" value="1"/>
</dbReference>
<reference evidence="5" key="1">
    <citation type="submission" date="2022-09" db="EMBL/GenBank/DDBJ databases">
        <title>Rhodovastum sp. nov. RN2-1 isolated from soil in Seongnam, South Korea.</title>
        <authorList>
            <person name="Le N.T."/>
        </authorList>
    </citation>
    <scope>NUCLEOTIDE SEQUENCE</scope>
    <source>
        <strain evidence="5">RN2-1</strain>
    </source>
</reference>
<accession>A0AA41YKY8</accession>
<dbReference type="CDD" id="cd01052">
    <property type="entry name" value="DPSL"/>
    <property type="match status" value="1"/>
</dbReference>
<feature type="binding site" evidence="3">
    <location>
        <position position="149"/>
    </location>
    <ligand>
        <name>Fe cation</name>
        <dbReference type="ChEBI" id="CHEBI:24875"/>
    </ligand>
</feature>
<dbReference type="GO" id="GO:0008199">
    <property type="term" value="F:ferric iron binding"/>
    <property type="evidence" value="ECO:0007669"/>
    <property type="project" value="InterPro"/>
</dbReference>
<dbReference type="PIRSF" id="PIRSF018063">
    <property type="entry name" value="Ferrtn_UCP018063"/>
    <property type="match status" value="1"/>
</dbReference>
<feature type="binding site" evidence="3">
    <location>
        <position position="117"/>
    </location>
    <ligand>
        <name>Fe cation</name>
        <dbReference type="ChEBI" id="CHEBI:24875"/>
    </ligand>
</feature>
<dbReference type="EC" id="1.16.-.-" evidence="5"/>
<dbReference type="GO" id="GO:0006879">
    <property type="term" value="P:intracellular iron ion homeostasis"/>
    <property type="evidence" value="ECO:0007669"/>
    <property type="project" value="UniProtKB-KW"/>
</dbReference>
<keyword evidence="3" id="KW-0479">Metal-binding</keyword>
<dbReference type="GO" id="GO:0020037">
    <property type="term" value="F:heme binding"/>
    <property type="evidence" value="ECO:0007669"/>
    <property type="project" value="TreeGrafter"/>
</dbReference>
<proteinExistence type="predicted"/>
<dbReference type="InterPro" id="IPR012347">
    <property type="entry name" value="Ferritin-like"/>
</dbReference>
<evidence type="ECO:0000313" key="5">
    <source>
        <dbReference type="EMBL" id="MCW3474525.1"/>
    </source>
</evidence>
<keyword evidence="1" id="KW-0409">Iron storage</keyword>
<feature type="binding site" evidence="3">
    <location>
        <position position="152"/>
    </location>
    <ligand>
        <name>Fe cation</name>
        <dbReference type="ChEBI" id="CHEBI:24875"/>
    </ligand>
</feature>